<dbReference type="EMBL" id="CAJNRD030001123">
    <property type="protein sequence ID" value="CAG5102748.1"/>
    <property type="molecule type" value="Genomic_DNA"/>
</dbReference>
<evidence type="ECO:0000313" key="2">
    <source>
        <dbReference type="EMBL" id="CAG5102748.1"/>
    </source>
</evidence>
<dbReference type="Proteomes" id="UP000786811">
    <property type="component" value="Unassembled WGS sequence"/>
</dbReference>
<accession>A0A8J2MXW9</accession>
<protein>
    <submittedName>
        <fullName evidence="2">Uncharacterized protein</fullName>
    </submittedName>
</protein>
<evidence type="ECO:0000313" key="3">
    <source>
        <dbReference type="Proteomes" id="UP000786811"/>
    </source>
</evidence>
<proteinExistence type="predicted"/>
<dbReference type="OrthoDB" id="7989680at2759"/>
<evidence type="ECO:0000256" key="1">
    <source>
        <dbReference type="SAM" id="MobiDB-lite"/>
    </source>
</evidence>
<reference evidence="2" key="1">
    <citation type="submission" date="2021-04" db="EMBL/GenBank/DDBJ databases">
        <authorList>
            <person name="Chebbi M.A.C M."/>
        </authorList>
    </citation>
    <scope>NUCLEOTIDE SEQUENCE</scope>
</reference>
<comment type="caution">
    <text evidence="2">The sequence shown here is derived from an EMBL/GenBank/DDBJ whole genome shotgun (WGS) entry which is preliminary data.</text>
</comment>
<gene>
    <name evidence="2" type="ORF">HICCMSTLAB_LOCUS11164</name>
</gene>
<keyword evidence="3" id="KW-1185">Reference proteome</keyword>
<dbReference type="AlphaFoldDB" id="A0A8J2MXW9"/>
<feature type="region of interest" description="Disordered" evidence="1">
    <location>
        <begin position="179"/>
        <end position="199"/>
    </location>
</feature>
<name>A0A8J2MXW9_COTCN</name>
<sequence>MNKHHAIQLKKGKNAFRANSRIFYDRNIQTKAKLICYQLLVRPIISYAAPIWWDVGLSVMEKYRKFERSCLKTCLGRYRSAESNYIKRLSNKEIYDLADIRRFDNFCLTLTRNYFSTMYEIGNDTIKNLEIENNKLVRIMAGSNYNHDSLDRLNEKYWWLHGEAKHLDELRRRARIKKQQFRQQQRVRPLLNSRRRHRQ</sequence>
<organism evidence="2 3">
    <name type="scientific">Cotesia congregata</name>
    <name type="common">Parasitoid wasp</name>
    <name type="synonym">Apanteles congregatus</name>
    <dbReference type="NCBI Taxonomy" id="51543"/>
    <lineage>
        <taxon>Eukaryota</taxon>
        <taxon>Metazoa</taxon>
        <taxon>Ecdysozoa</taxon>
        <taxon>Arthropoda</taxon>
        <taxon>Hexapoda</taxon>
        <taxon>Insecta</taxon>
        <taxon>Pterygota</taxon>
        <taxon>Neoptera</taxon>
        <taxon>Endopterygota</taxon>
        <taxon>Hymenoptera</taxon>
        <taxon>Apocrita</taxon>
        <taxon>Ichneumonoidea</taxon>
        <taxon>Braconidae</taxon>
        <taxon>Microgastrinae</taxon>
        <taxon>Cotesia</taxon>
    </lineage>
</organism>